<keyword evidence="3 10" id="KW-0813">Transport</keyword>
<dbReference type="SUPFAM" id="SSF81330">
    <property type="entry name" value="Gated mechanosensitive channel"/>
    <property type="match status" value="1"/>
</dbReference>
<evidence type="ECO:0000256" key="9">
    <source>
        <dbReference type="ARBA" id="ARBA00023303"/>
    </source>
</evidence>
<evidence type="ECO:0000256" key="1">
    <source>
        <dbReference type="ARBA" id="ARBA00004651"/>
    </source>
</evidence>
<evidence type="ECO:0000256" key="2">
    <source>
        <dbReference type="ARBA" id="ARBA00007254"/>
    </source>
</evidence>
<dbReference type="InterPro" id="IPR037673">
    <property type="entry name" value="MSC/AndL"/>
</dbReference>
<evidence type="ECO:0000256" key="3">
    <source>
        <dbReference type="ARBA" id="ARBA00022448"/>
    </source>
</evidence>
<evidence type="ECO:0000256" key="6">
    <source>
        <dbReference type="ARBA" id="ARBA00022989"/>
    </source>
</evidence>
<dbReference type="PRINTS" id="PR01264">
    <property type="entry name" value="MECHCHANNEL"/>
</dbReference>
<comment type="subcellular location">
    <subcellularLocation>
        <location evidence="1 10">Cell membrane</location>
        <topology evidence="1 10">Multi-pass membrane protein</topology>
    </subcellularLocation>
</comment>
<dbReference type="NCBIfam" id="TIGR00220">
    <property type="entry name" value="mscL"/>
    <property type="match status" value="1"/>
</dbReference>
<dbReference type="PROSITE" id="PS01327">
    <property type="entry name" value="MSCL"/>
    <property type="match status" value="1"/>
</dbReference>
<keyword evidence="9 10" id="KW-0407">Ion channel</keyword>
<dbReference type="GO" id="GO:0008381">
    <property type="term" value="F:mechanosensitive monoatomic ion channel activity"/>
    <property type="evidence" value="ECO:0007669"/>
    <property type="project" value="UniProtKB-UniRule"/>
</dbReference>
<comment type="subunit">
    <text evidence="10">Homopentamer.</text>
</comment>
<comment type="similarity">
    <text evidence="2 10">Belongs to the MscL family.</text>
</comment>
<evidence type="ECO:0000256" key="7">
    <source>
        <dbReference type="ARBA" id="ARBA00023065"/>
    </source>
</evidence>
<keyword evidence="5 10" id="KW-0812">Transmembrane</keyword>
<name>A0A0V8DAE2_LACLL</name>
<sequence>MLKEFKNFILRGNVLDLAVGVIIGAAFTALVKSLVDNLINPLIGMFVQSTALADLSVTVGKTKFTYGAFLNDVINFIITAFVIFILIKFINKLFPKKEETVEEQKKRRIGNSPRNSRFIEKTIKKILTEKLSVFFYFKFCL</sequence>
<feature type="transmembrane region" description="Helical" evidence="10">
    <location>
        <begin position="64"/>
        <end position="87"/>
    </location>
</feature>
<evidence type="ECO:0000256" key="4">
    <source>
        <dbReference type="ARBA" id="ARBA00022475"/>
    </source>
</evidence>
<dbReference type="EMBL" id="LKLP01000055">
    <property type="protein sequence ID" value="KSU10512.1"/>
    <property type="molecule type" value="Genomic_DNA"/>
</dbReference>
<keyword evidence="6 10" id="KW-1133">Transmembrane helix</keyword>
<comment type="function">
    <text evidence="10">Channel that opens in response to stretch forces in the membrane lipid bilayer. May participate in the regulation of osmotic pressure changes within the cell.</text>
</comment>
<dbReference type="Proteomes" id="UP000054230">
    <property type="component" value="Unassembled WGS sequence"/>
</dbReference>
<dbReference type="HAMAP" id="MF_00115">
    <property type="entry name" value="MscL"/>
    <property type="match status" value="1"/>
</dbReference>
<evidence type="ECO:0000256" key="5">
    <source>
        <dbReference type="ARBA" id="ARBA00022692"/>
    </source>
</evidence>
<evidence type="ECO:0000256" key="10">
    <source>
        <dbReference type="HAMAP-Rule" id="MF_00115"/>
    </source>
</evidence>
<dbReference type="InterPro" id="IPR019823">
    <property type="entry name" value="Mechanosensitive_channel_CS"/>
</dbReference>
<keyword evidence="4 10" id="KW-1003">Cell membrane</keyword>
<dbReference type="Pfam" id="PF01741">
    <property type="entry name" value="MscL"/>
    <property type="match status" value="1"/>
</dbReference>
<organism evidence="11 12">
    <name type="scientific">Lactococcus lactis subsp. lactis</name>
    <name type="common">Streptococcus lactis</name>
    <dbReference type="NCBI Taxonomy" id="1360"/>
    <lineage>
        <taxon>Bacteria</taxon>
        <taxon>Bacillati</taxon>
        <taxon>Bacillota</taxon>
        <taxon>Bacilli</taxon>
        <taxon>Lactobacillales</taxon>
        <taxon>Streptococcaceae</taxon>
        <taxon>Lactococcus</taxon>
    </lineage>
</organism>
<dbReference type="GO" id="GO:0005886">
    <property type="term" value="C:plasma membrane"/>
    <property type="evidence" value="ECO:0007669"/>
    <property type="project" value="UniProtKB-SubCell"/>
</dbReference>
<proteinExistence type="inferred from homology"/>
<evidence type="ECO:0000313" key="12">
    <source>
        <dbReference type="Proteomes" id="UP000054230"/>
    </source>
</evidence>
<comment type="caution">
    <text evidence="11">The sequence shown here is derived from an EMBL/GenBank/DDBJ whole genome shotgun (WGS) entry which is preliminary data.</text>
</comment>
<evidence type="ECO:0000256" key="8">
    <source>
        <dbReference type="ARBA" id="ARBA00023136"/>
    </source>
</evidence>
<dbReference type="PATRIC" id="fig|1360.106.peg.94"/>
<dbReference type="RefSeq" id="WP_237671141.1">
    <property type="nucleotide sequence ID" value="NZ_LKLP01000055.1"/>
</dbReference>
<dbReference type="InterPro" id="IPR001185">
    <property type="entry name" value="MS_channel"/>
</dbReference>
<dbReference type="InterPro" id="IPR036019">
    <property type="entry name" value="MscL_channel"/>
</dbReference>
<dbReference type="PANTHER" id="PTHR30266">
    <property type="entry name" value="MECHANOSENSITIVE CHANNEL MSCL"/>
    <property type="match status" value="1"/>
</dbReference>
<protein>
    <recommendedName>
        <fullName evidence="10">Large-conductance mechanosensitive channel</fullName>
    </recommendedName>
</protein>
<gene>
    <name evidence="10" type="primary">mscL</name>
    <name evidence="11" type="ORF">LMG8520_1071</name>
</gene>
<dbReference type="NCBIfam" id="NF001842">
    <property type="entry name" value="PRK00567.1-3"/>
    <property type="match status" value="1"/>
</dbReference>
<dbReference type="PANTHER" id="PTHR30266:SF2">
    <property type="entry name" value="LARGE-CONDUCTANCE MECHANOSENSITIVE CHANNEL"/>
    <property type="match status" value="1"/>
</dbReference>
<dbReference type="AlphaFoldDB" id="A0A0V8DAE2"/>
<keyword evidence="8 10" id="KW-0472">Membrane</keyword>
<reference evidence="12" key="1">
    <citation type="submission" date="2015-10" db="EMBL/GenBank/DDBJ databases">
        <title>Draft Genome Sequences of 11 Lactococcus lactis subspecies cremoris strains.</title>
        <authorList>
            <person name="Wels M."/>
            <person name="Backus L."/>
            <person name="Boekhorst J."/>
            <person name="Dijkstra A."/>
            <person name="Beerthuizen M."/>
            <person name="Kelly W."/>
            <person name="Siezen R."/>
            <person name="Bachmann H."/>
            <person name="Van Hijum S."/>
        </authorList>
    </citation>
    <scope>NUCLEOTIDE SEQUENCE [LARGE SCALE GENOMIC DNA]</scope>
    <source>
        <strain evidence="12">LMG8520</strain>
    </source>
</reference>
<accession>A0A0V8DAE2</accession>
<feature type="transmembrane region" description="Helical" evidence="10">
    <location>
        <begin position="12"/>
        <end position="31"/>
    </location>
</feature>
<dbReference type="Gene3D" id="1.10.1200.120">
    <property type="entry name" value="Large-conductance mechanosensitive channel, MscL, domain 1"/>
    <property type="match status" value="1"/>
</dbReference>
<keyword evidence="7 10" id="KW-0406">Ion transport</keyword>
<evidence type="ECO:0000313" key="11">
    <source>
        <dbReference type="EMBL" id="KSU10512.1"/>
    </source>
</evidence>